<organism evidence="2 3">
    <name type="scientific">Psychrosphaera saromensis</name>
    <dbReference type="NCBI Taxonomy" id="716813"/>
    <lineage>
        <taxon>Bacteria</taxon>
        <taxon>Pseudomonadati</taxon>
        <taxon>Pseudomonadota</taxon>
        <taxon>Gammaproteobacteria</taxon>
        <taxon>Alteromonadales</taxon>
        <taxon>Pseudoalteromonadaceae</taxon>
        <taxon>Psychrosphaera</taxon>
    </lineage>
</organism>
<comment type="caution">
    <text evidence="2">The sequence shown here is derived from an EMBL/GenBank/DDBJ whole genome shotgun (WGS) entry which is preliminary data.</text>
</comment>
<dbReference type="RefSeq" id="WP_105053580.1">
    <property type="nucleotide sequence ID" value="NZ_BMYG01000009.1"/>
</dbReference>
<name>A0A2S7UYJ2_9GAMM</name>
<evidence type="ECO:0008006" key="4">
    <source>
        <dbReference type="Google" id="ProtNLM"/>
    </source>
</evidence>
<feature type="chain" id="PRO_5015523054" description="DUF3828 domain-containing protein" evidence="1">
    <location>
        <begin position="19"/>
        <end position="309"/>
    </location>
</feature>
<protein>
    <recommendedName>
        <fullName evidence="4">DUF3828 domain-containing protein</fullName>
    </recommendedName>
</protein>
<feature type="signal peptide" evidence="1">
    <location>
        <begin position="1"/>
        <end position="18"/>
    </location>
</feature>
<evidence type="ECO:0000313" key="3">
    <source>
        <dbReference type="Proteomes" id="UP000239007"/>
    </source>
</evidence>
<evidence type="ECO:0000313" key="2">
    <source>
        <dbReference type="EMBL" id="PQJ55057.1"/>
    </source>
</evidence>
<keyword evidence="1" id="KW-0732">Signal</keyword>
<dbReference type="EMBL" id="MSCH01000003">
    <property type="protein sequence ID" value="PQJ55057.1"/>
    <property type="molecule type" value="Genomic_DNA"/>
</dbReference>
<reference evidence="2 3" key="1">
    <citation type="submission" date="2016-12" db="EMBL/GenBank/DDBJ databases">
        <title>Diversity of luminous bacteria.</title>
        <authorList>
            <person name="Yoshizawa S."/>
            <person name="Kogure K."/>
        </authorList>
    </citation>
    <scope>NUCLEOTIDE SEQUENCE [LARGE SCALE GENOMIC DNA]</scope>
    <source>
        <strain evidence="2 3">SA4-48</strain>
    </source>
</reference>
<accession>A0A2S7UYJ2</accession>
<keyword evidence="3" id="KW-1185">Reference proteome</keyword>
<gene>
    <name evidence="2" type="ORF">BTO11_16285</name>
</gene>
<dbReference type="AlphaFoldDB" id="A0A2S7UYJ2"/>
<sequence length="309" mass="35547">MKNILLFVLSIFGVSAYADTSDIKFDYQKSEKTLTVSGDLCTYGKRSKQKLPEAVINNIHRYVKDYNKDFIEQIRNIKTGMFGRRLNTAELAVIYQLNDKHLNMDYYFEGNNACVTYQAIVTLDFTNDDSTYFNFAQPDSWTFLAKTNDLFQINNAIKSVYPEIALKKPDLPQNEQSALIVLSKVSESFSLYKFDAVKFNHIKLLALNSVFVNAPEPYQSAMEEYLTSYQFNVATQVKDANWYLHITPKQTEEGISFRVSYQSKTSVNKVVKNDPYILPSLPTSNDDELKDVILLHLEMMEFVQLLESP</sequence>
<dbReference type="Proteomes" id="UP000239007">
    <property type="component" value="Unassembled WGS sequence"/>
</dbReference>
<proteinExistence type="predicted"/>
<evidence type="ECO:0000256" key="1">
    <source>
        <dbReference type="SAM" id="SignalP"/>
    </source>
</evidence>